<keyword evidence="2" id="KW-1185">Reference proteome</keyword>
<dbReference type="EMBL" id="SJOL01006255">
    <property type="protein sequence ID" value="TGZ69013.1"/>
    <property type="molecule type" value="Genomic_DNA"/>
</dbReference>
<gene>
    <name evidence="1" type="ORF">CRM22_003967</name>
</gene>
<comment type="caution">
    <text evidence="1">The sequence shown here is derived from an EMBL/GenBank/DDBJ whole genome shotgun (WGS) entry which is preliminary data.</text>
</comment>
<dbReference type="Proteomes" id="UP000308267">
    <property type="component" value="Unassembled WGS sequence"/>
</dbReference>
<name>A0A4S2LYK0_OPIFE</name>
<dbReference type="AlphaFoldDB" id="A0A4S2LYK0"/>
<protein>
    <submittedName>
        <fullName evidence="1">Uncharacterized protein</fullName>
    </submittedName>
</protein>
<evidence type="ECO:0000313" key="2">
    <source>
        <dbReference type="Proteomes" id="UP000308267"/>
    </source>
</evidence>
<organism evidence="1 2">
    <name type="scientific">Opisthorchis felineus</name>
    <dbReference type="NCBI Taxonomy" id="147828"/>
    <lineage>
        <taxon>Eukaryota</taxon>
        <taxon>Metazoa</taxon>
        <taxon>Spiralia</taxon>
        <taxon>Lophotrochozoa</taxon>
        <taxon>Platyhelminthes</taxon>
        <taxon>Trematoda</taxon>
        <taxon>Digenea</taxon>
        <taxon>Opisthorchiida</taxon>
        <taxon>Opisthorchiata</taxon>
        <taxon>Opisthorchiidae</taxon>
        <taxon>Opisthorchis</taxon>
    </lineage>
</organism>
<proteinExistence type="predicted"/>
<sequence length="105" mass="12162">MPWHTKLTRKAVVSYEQQSDGSSCERLRTIAYKQHIRASLLCPSELCRAVGVCVYVELHDLETPENKQLFSAKWQRLCCFKSCKSLNDFPHSSHGGFVRFRLWDA</sequence>
<evidence type="ECO:0000313" key="1">
    <source>
        <dbReference type="EMBL" id="TGZ69013.1"/>
    </source>
</evidence>
<accession>A0A4S2LYK0</accession>
<reference evidence="1 2" key="1">
    <citation type="journal article" date="2019" name="BMC Genomics">
        <title>New insights from Opisthorchis felineus genome: update on genomics of the epidemiologically important liver flukes.</title>
        <authorList>
            <person name="Ershov N.I."/>
            <person name="Mordvinov V.A."/>
            <person name="Prokhortchouk E.B."/>
            <person name="Pakharukova M.Y."/>
            <person name="Gunbin K.V."/>
            <person name="Ustyantsev K."/>
            <person name="Genaev M.A."/>
            <person name="Blinov A.G."/>
            <person name="Mazur A."/>
            <person name="Boulygina E."/>
            <person name="Tsygankova S."/>
            <person name="Khrameeva E."/>
            <person name="Chekanov N."/>
            <person name="Fan G."/>
            <person name="Xiao A."/>
            <person name="Zhang H."/>
            <person name="Xu X."/>
            <person name="Yang H."/>
            <person name="Solovyev V."/>
            <person name="Lee S.M."/>
            <person name="Liu X."/>
            <person name="Afonnikov D.A."/>
            <person name="Skryabin K.G."/>
        </authorList>
    </citation>
    <scope>NUCLEOTIDE SEQUENCE [LARGE SCALE GENOMIC DNA]</scope>
    <source>
        <strain evidence="1">AK-0245</strain>
        <tissue evidence="1">Whole organism</tissue>
    </source>
</reference>